<keyword evidence="9" id="KW-1185">Reference proteome</keyword>
<accession>A0A8J3BS68</accession>
<evidence type="ECO:0000313" key="9">
    <source>
        <dbReference type="Proteomes" id="UP000662200"/>
    </source>
</evidence>
<dbReference type="AlphaFoldDB" id="A0A8J3BS68"/>
<dbReference type="Pfam" id="PF04932">
    <property type="entry name" value="Wzy_C"/>
    <property type="match status" value="1"/>
</dbReference>
<dbReference type="GO" id="GO:0016020">
    <property type="term" value="C:membrane"/>
    <property type="evidence" value="ECO:0007669"/>
    <property type="project" value="UniProtKB-SubCell"/>
</dbReference>
<protein>
    <recommendedName>
        <fullName evidence="7">O-antigen ligase-related domain-containing protein</fullName>
    </recommendedName>
</protein>
<proteinExistence type="predicted"/>
<keyword evidence="3 6" id="KW-1133">Transmembrane helix</keyword>
<feature type="region of interest" description="Disordered" evidence="5">
    <location>
        <begin position="390"/>
        <end position="414"/>
    </location>
</feature>
<dbReference type="RefSeq" id="WP_189114298.1">
    <property type="nucleotide sequence ID" value="NZ_BMQC01000007.1"/>
</dbReference>
<keyword evidence="4 6" id="KW-0472">Membrane</keyword>
<evidence type="ECO:0000256" key="4">
    <source>
        <dbReference type="ARBA" id="ARBA00023136"/>
    </source>
</evidence>
<dbReference type="Proteomes" id="UP000662200">
    <property type="component" value="Unassembled WGS sequence"/>
</dbReference>
<evidence type="ECO:0000259" key="7">
    <source>
        <dbReference type="Pfam" id="PF04932"/>
    </source>
</evidence>
<evidence type="ECO:0000256" key="5">
    <source>
        <dbReference type="SAM" id="MobiDB-lite"/>
    </source>
</evidence>
<sequence length="414" mass="42861">MRRADRIPAAPPLLVGALFLVVLGGRFAPVGGADGIAGLDVRTLACLVLLLVATTWSFAGPAARLPLRPVGGVLLLCGYLLLAALWAPPSARLGSAATDIAMLVALILTTALVAARDPQRVVRWFFLCSLAAAVVFALGAWWAGPGLQGRYAAFGGGPNVFVRIQCLGVIAAVALAVRSRRLRYLLPTPLLLYSAFLSGSRGGLAALIVAGALGLVLARRLRLGHAVGVLAVSGGLAVVAYVAGNRAVGGVYRRYSLAQLEDSDFSVRPELLRRAWRVFLDDPVAGAGLDGFQALSGRYIGIDYPHNVVAQIGADGGLVGLALLAGALWWQLRTTGAGRSLASWDRGGCAVAAAYVAAASMFSGSYYDTRQWWVYLTLLAALAVGGGAAPGAPPPAAARAPTPRAGTDRRELVP</sequence>
<evidence type="ECO:0000256" key="6">
    <source>
        <dbReference type="SAM" id="Phobius"/>
    </source>
</evidence>
<dbReference type="InterPro" id="IPR051533">
    <property type="entry name" value="WaaL-like"/>
</dbReference>
<dbReference type="PANTHER" id="PTHR37422:SF13">
    <property type="entry name" value="LIPOPOLYSACCHARIDE BIOSYNTHESIS PROTEIN PA4999-RELATED"/>
    <property type="match status" value="1"/>
</dbReference>
<comment type="subcellular location">
    <subcellularLocation>
        <location evidence="1">Membrane</location>
        <topology evidence="1">Multi-pass membrane protein</topology>
    </subcellularLocation>
</comment>
<feature type="transmembrane region" description="Helical" evidence="6">
    <location>
        <begin position="160"/>
        <end position="178"/>
    </location>
</feature>
<feature type="domain" description="O-antigen ligase-related" evidence="7">
    <location>
        <begin position="190"/>
        <end position="324"/>
    </location>
</feature>
<dbReference type="EMBL" id="BMQC01000007">
    <property type="protein sequence ID" value="GGK29967.1"/>
    <property type="molecule type" value="Genomic_DNA"/>
</dbReference>
<dbReference type="PANTHER" id="PTHR37422">
    <property type="entry name" value="TEICHURONIC ACID BIOSYNTHESIS PROTEIN TUAE"/>
    <property type="match status" value="1"/>
</dbReference>
<keyword evidence="2 6" id="KW-0812">Transmembrane</keyword>
<reference evidence="8" key="2">
    <citation type="submission" date="2020-09" db="EMBL/GenBank/DDBJ databases">
        <authorList>
            <person name="Sun Q."/>
            <person name="Ohkuma M."/>
        </authorList>
    </citation>
    <scope>NUCLEOTIDE SEQUENCE</scope>
    <source>
        <strain evidence="8">JCM 3091</strain>
    </source>
</reference>
<feature type="transmembrane region" description="Helical" evidence="6">
    <location>
        <begin position="70"/>
        <end position="87"/>
    </location>
</feature>
<feature type="transmembrane region" description="Helical" evidence="6">
    <location>
        <begin position="93"/>
        <end position="114"/>
    </location>
</feature>
<feature type="transmembrane region" description="Helical" evidence="6">
    <location>
        <begin position="349"/>
        <end position="367"/>
    </location>
</feature>
<comment type="caution">
    <text evidence="8">The sequence shown here is derived from an EMBL/GenBank/DDBJ whole genome shotgun (WGS) entry which is preliminary data.</text>
</comment>
<feature type="transmembrane region" description="Helical" evidence="6">
    <location>
        <begin position="373"/>
        <end position="392"/>
    </location>
</feature>
<feature type="transmembrane region" description="Helical" evidence="6">
    <location>
        <begin position="121"/>
        <end position="144"/>
    </location>
</feature>
<feature type="transmembrane region" description="Helical" evidence="6">
    <location>
        <begin position="190"/>
        <end position="217"/>
    </location>
</feature>
<feature type="transmembrane region" description="Helical" evidence="6">
    <location>
        <begin position="223"/>
        <end position="244"/>
    </location>
</feature>
<evidence type="ECO:0000256" key="1">
    <source>
        <dbReference type="ARBA" id="ARBA00004141"/>
    </source>
</evidence>
<evidence type="ECO:0000256" key="2">
    <source>
        <dbReference type="ARBA" id="ARBA00022692"/>
    </source>
</evidence>
<evidence type="ECO:0000256" key="3">
    <source>
        <dbReference type="ARBA" id="ARBA00022989"/>
    </source>
</evidence>
<reference evidence="8" key="1">
    <citation type="journal article" date="2014" name="Int. J. Syst. Evol. Microbiol.">
        <title>Complete genome sequence of Corynebacterium casei LMG S-19264T (=DSM 44701T), isolated from a smear-ripened cheese.</title>
        <authorList>
            <consortium name="US DOE Joint Genome Institute (JGI-PGF)"/>
            <person name="Walter F."/>
            <person name="Albersmeier A."/>
            <person name="Kalinowski J."/>
            <person name="Ruckert C."/>
        </authorList>
    </citation>
    <scope>NUCLEOTIDE SEQUENCE</scope>
    <source>
        <strain evidence="8">JCM 3091</strain>
    </source>
</reference>
<evidence type="ECO:0000313" key="8">
    <source>
        <dbReference type="EMBL" id="GGK29967.1"/>
    </source>
</evidence>
<name>A0A8J3BS68_9ACTN</name>
<feature type="transmembrane region" description="Helical" evidence="6">
    <location>
        <begin position="42"/>
        <end position="63"/>
    </location>
</feature>
<gene>
    <name evidence="8" type="ORF">GCM10010124_23390</name>
</gene>
<organism evidence="8 9">
    <name type="scientific">Pilimelia terevasa</name>
    <dbReference type="NCBI Taxonomy" id="53372"/>
    <lineage>
        <taxon>Bacteria</taxon>
        <taxon>Bacillati</taxon>
        <taxon>Actinomycetota</taxon>
        <taxon>Actinomycetes</taxon>
        <taxon>Micromonosporales</taxon>
        <taxon>Micromonosporaceae</taxon>
        <taxon>Pilimelia</taxon>
    </lineage>
</organism>
<dbReference type="InterPro" id="IPR007016">
    <property type="entry name" value="O-antigen_ligase-rel_domated"/>
</dbReference>